<dbReference type="Proteomes" id="UP000005141">
    <property type="component" value="Unassembled WGS sequence"/>
</dbReference>
<comment type="caution">
    <text evidence="2">The sequence shown here is derived from an EMBL/GenBank/DDBJ whole genome shotgun (WGS) entry which is preliminary data.</text>
</comment>
<dbReference type="GeneID" id="95425029"/>
<dbReference type="Pfam" id="PF00535">
    <property type="entry name" value="Glycos_transf_2"/>
    <property type="match status" value="1"/>
</dbReference>
<reference evidence="2 3" key="1">
    <citation type="submission" date="2011-07" db="EMBL/GenBank/DDBJ databases">
        <title>The Genome Sequence of Prevotella oulorum F0390.</title>
        <authorList>
            <consortium name="The Broad Institute Genome Sequencing Platform"/>
            <consortium name="The Broad Institute Genome Sequencing Center for Infectious Disease"/>
            <person name="Earl A."/>
            <person name="Ward D."/>
            <person name="Feldgarden M."/>
            <person name="Gevers D."/>
            <person name="Izard J."/>
            <person name="Ganesan A."/>
            <person name="Baranova O.V."/>
            <person name="Blanton J.M."/>
            <person name="Tanner A.C."/>
            <person name="Dewhirst F.E."/>
            <person name="Young S.K."/>
            <person name="Zeng Q."/>
            <person name="Gargeya S."/>
            <person name="Fitzgerald M."/>
            <person name="Haas B."/>
            <person name="Abouelleil A."/>
            <person name="Alvarado L."/>
            <person name="Arachchi H.M."/>
            <person name="Berlin A."/>
            <person name="Brown A."/>
            <person name="Chapman S.B."/>
            <person name="Chen Z."/>
            <person name="Dunbar C."/>
            <person name="Freedman E."/>
            <person name="Gearin G."/>
            <person name="Gellesch M."/>
            <person name="Goldberg J."/>
            <person name="Griggs A."/>
            <person name="Gujja S."/>
            <person name="Heiman D."/>
            <person name="Howarth C."/>
            <person name="Larson L."/>
            <person name="Lui A."/>
            <person name="MacDonald P.J.P."/>
            <person name="Mehta T."/>
            <person name="Montmayeur A."/>
            <person name="Murphy C."/>
            <person name="Neiman D."/>
            <person name="Pearson M."/>
            <person name="Priest M."/>
            <person name="Roberts A."/>
            <person name="Saif S."/>
            <person name="Shea T."/>
            <person name="Shenoy N."/>
            <person name="Sisk P."/>
            <person name="Stolte C."/>
            <person name="Sykes S."/>
            <person name="Wortman J."/>
            <person name="Nusbaum C."/>
            <person name="Birren B."/>
        </authorList>
    </citation>
    <scope>NUCLEOTIDE SEQUENCE [LARGE SCALE GENOMIC DNA]</scope>
    <source>
        <strain evidence="2 3">F0390</strain>
    </source>
</reference>
<proteinExistence type="predicted"/>
<organism evidence="2 3">
    <name type="scientific">Segatella oulorum F0390</name>
    <dbReference type="NCBI Taxonomy" id="702438"/>
    <lineage>
        <taxon>Bacteria</taxon>
        <taxon>Pseudomonadati</taxon>
        <taxon>Bacteroidota</taxon>
        <taxon>Bacteroidia</taxon>
        <taxon>Bacteroidales</taxon>
        <taxon>Prevotellaceae</taxon>
        <taxon>Segatella</taxon>
    </lineage>
</organism>
<feature type="domain" description="Glycosyltransferase 2-like" evidence="1">
    <location>
        <begin position="5"/>
        <end position="127"/>
    </location>
</feature>
<dbReference type="HOGENOM" id="CLU_025996_13_0_10"/>
<name>G1W8W7_9BACT</name>
<protein>
    <recommendedName>
        <fullName evidence="1">Glycosyltransferase 2-like domain-containing protein</fullName>
    </recommendedName>
</protein>
<accession>G1W8W7</accession>
<sequence length="319" mass="37678">MIKFSIIVPCYKDLFLRECISSILSQTYTNFELILVNDGSPYNLDEIVGEFQDKRIRYYRRKHGLGAKKLVDNWNDCLKYVTGEYVINMGDDDKLLPNCLQAYIDLMAGYPKLDIYHMRTEFIDENSNVIGEQSEYPSYESIYSFVWSILSLQKRPVIGDFLYKVDTLRKNNGYYNLPYAWHSDRISAIIMAKEKGIASTQIIGFQFRNSRYEISSDTAITEDKVQCWTKIKKWYQDFLSLAPMDSESVYYYNLSRKELNRFIENSILEDIDSDLAANKWRVFKWVSRVFKLRLSVRVLWITIYNAIIKFRNKESVIDV</sequence>
<dbReference type="RefSeq" id="WP_004379245.1">
    <property type="nucleotide sequence ID" value="NZ_JH114215.1"/>
</dbReference>
<dbReference type="eggNOG" id="COG0463">
    <property type="taxonomic scope" value="Bacteria"/>
</dbReference>
<keyword evidence="3" id="KW-1185">Reference proteome</keyword>
<dbReference type="SUPFAM" id="SSF53448">
    <property type="entry name" value="Nucleotide-diphospho-sugar transferases"/>
    <property type="match status" value="1"/>
</dbReference>
<gene>
    <name evidence="2" type="ORF">HMPREF9431_00268</name>
</gene>
<dbReference type="PANTHER" id="PTHR22916">
    <property type="entry name" value="GLYCOSYLTRANSFERASE"/>
    <property type="match status" value="1"/>
</dbReference>
<dbReference type="Gene3D" id="3.90.550.10">
    <property type="entry name" value="Spore Coat Polysaccharide Biosynthesis Protein SpsA, Chain A"/>
    <property type="match status" value="1"/>
</dbReference>
<dbReference type="OrthoDB" id="9815829at2"/>
<dbReference type="InterPro" id="IPR029044">
    <property type="entry name" value="Nucleotide-diphossugar_trans"/>
</dbReference>
<dbReference type="InterPro" id="IPR001173">
    <property type="entry name" value="Glyco_trans_2-like"/>
</dbReference>
<dbReference type="GO" id="GO:0016758">
    <property type="term" value="F:hexosyltransferase activity"/>
    <property type="evidence" value="ECO:0007669"/>
    <property type="project" value="UniProtKB-ARBA"/>
</dbReference>
<evidence type="ECO:0000259" key="1">
    <source>
        <dbReference type="Pfam" id="PF00535"/>
    </source>
</evidence>
<dbReference type="EMBL" id="ADGI01000014">
    <property type="protein sequence ID" value="EGV34555.1"/>
    <property type="molecule type" value="Genomic_DNA"/>
</dbReference>
<dbReference type="PANTHER" id="PTHR22916:SF3">
    <property type="entry name" value="UDP-GLCNAC:BETAGAL BETA-1,3-N-ACETYLGLUCOSAMINYLTRANSFERASE-LIKE PROTEIN 1"/>
    <property type="match status" value="1"/>
</dbReference>
<evidence type="ECO:0000313" key="3">
    <source>
        <dbReference type="Proteomes" id="UP000005141"/>
    </source>
</evidence>
<dbReference type="PATRIC" id="fig|702438.4.peg.274"/>
<dbReference type="AlphaFoldDB" id="G1W8W7"/>
<evidence type="ECO:0000313" key="2">
    <source>
        <dbReference type="EMBL" id="EGV34555.1"/>
    </source>
</evidence>